<evidence type="ECO:0000313" key="7">
    <source>
        <dbReference type="Proteomes" id="UP000193435"/>
    </source>
</evidence>
<keyword evidence="7" id="KW-1185">Reference proteome</keyword>
<dbReference type="InterPro" id="IPR001279">
    <property type="entry name" value="Metallo-B-lactamas"/>
</dbReference>
<evidence type="ECO:0000256" key="1">
    <source>
        <dbReference type="ARBA" id="ARBA00001947"/>
    </source>
</evidence>
<dbReference type="PANTHER" id="PTHR46233">
    <property type="entry name" value="HYDROXYACYLGLUTATHIONE HYDROLASE GLOC"/>
    <property type="match status" value="1"/>
</dbReference>
<dbReference type="SUPFAM" id="SSF56281">
    <property type="entry name" value="Metallo-hydrolase/oxidoreductase"/>
    <property type="match status" value="1"/>
</dbReference>
<dbReference type="AlphaFoldDB" id="A0A1X7N3B7"/>
<dbReference type="CDD" id="cd06262">
    <property type="entry name" value="metallo-hydrolase-like_MBL-fold"/>
    <property type="match status" value="1"/>
</dbReference>
<evidence type="ECO:0000256" key="4">
    <source>
        <dbReference type="ARBA" id="ARBA00022833"/>
    </source>
</evidence>
<evidence type="ECO:0000256" key="3">
    <source>
        <dbReference type="ARBA" id="ARBA00022801"/>
    </source>
</evidence>
<dbReference type="PANTHER" id="PTHR46233:SF3">
    <property type="entry name" value="HYDROXYACYLGLUTATHIONE HYDROLASE GLOC"/>
    <property type="match status" value="1"/>
</dbReference>
<reference evidence="6 7" key="1">
    <citation type="submission" date="2017-04" db="EMBL/GenBank/DDBJ databases">
        <authorList>
            <person name="Afonso C.L."/>
            <person name="Miller P.J."/>
            <person name="Scott M.A."/>
            <person name="Spackman E."/>
            <person name="Goraichik I."/>
            <person name="Dimitrov K.M."/>
            <person name="Suarez D.L."/>
            <person name="Swayne D.E."/>
        </authorList>
    </citation>
    <scope>NUCLEOTIDE SEQUENCE [LARGE SCALE GENOMIC DNA]</scope>
    <source>
        <strain evidence="6 7">LMG26642</strain>
    </source>
</reference>
<proteinExistence type="predicted"/>
<evidence type="ECO:0000313" key="6">
    <source>
        <dbReference type="EMBL" id="SMH31291.1"/>
    </source>
</evidence>
<comment type="cofactor">
    <cofactor evidence="1">
        <name>Zn(2+)</name>
        <dbReference type="ChEBI" id="CHEBI:29105"/>
    </cofactor>
</comment>
<dbReference type="GO" id="GO:0046872">
    <property type="term" value="F:metal ion binding"/>
    <property type="evidence" value="ECO:0007669"/>
    <property type="project" value="UniProtKB-KW"/>
</dbReference>
<name>A0A1X7N3B7_9LACT</name>
<gene>
    <name evidence="6" type="ORF">SAMN04488700_1248</name>
</gene>
<dbReference type="Proteomes" id="UP000193435">
    <property type="component" value="Unassembled WGS sequence"/>
</dbReference>
<protein>
    <submittedName>
        <fullName evidence="6">Glyoxylase, beta-lactamase superfamily II</fullName>
    </submittedName>
</protein>
<organism evidence="6 7">
    <name type="scientific">Carnobacterium iners</name>
    <dbReference type="NCBI Taxonomy" id="1073423"/>
    <lineage>
        <taxon>Bacteria</taxon>
        <taxon>Bacillati</taxon>
        <taxon>Bacillota</taxon>
        <taxon>Bacilli</taxon>
        <taxon>Lactobacillales</taxon>
        <taxon>Carnobacteriaceae</taxon>
        <taxon>Carnobacterium</taxon>
    </lineage>
</organism>
<dbReference type="SMART" id="SM00849">
    <property type="entry name" value="Lactamase_B"/>
    <property type="match status" value="1"/>
</dbReference>
<dbReference type="InterPro" id="IPR051453">
    <property type="entry name" value="MBL_Glyoxalase_II"/>
</dbReference>
<sequence length="205" mass="22932">MTEIKQLVTGTIEENCYIIYQDKTALIVDPGADFPKIMQVIEVLQVVPVAILLTHCHFDHIGALEQTRSTYNIPVYVSSLEKNWLMNPALNLSNSLLQPIIAQPAEFEFDMIKEYTFDGLAFRVVPTPGHSPGGVSFIFSDFVVTGDALFKNSIGRSDLPFSHSEDLITGIKEQLFVLANDMRVYPGHGPHTTIGQEKQFNPFFN</sequence>
<dbReference type="GO" id="GO:0016787">
    <property type="term" value="F:hydrolase activity"/>
    <property type="evidence" value="ECO:0007669"/>
    <property type="project" value="UniProtKB-KW"/>
</dbReference>
<dbReference type="Pfam" id="PF00753">
    <property type="entry name" value="Lactamase_B"/>
    <property type="match status" value="1"/>
</dbReference>
<dbReference type="EMBL" id="FXBJ01000002">
    <property type="protein sequence ID" value="SMH31291.1"/>
    <property type="molecule type" value="Genomic_DNA"/>
</dbReference>
<feature type="domain" description="Metallo-beta-lactamase" evidence="5">
    <location>
        <begin position="13"/>
        <end position="188"/>
    </location>
</feature>
<accession>A0A1X7N3B7</accession>
<evidence type="ECO:0000259" key="5">
    <source>
        <dbReference type="SMART" id="SM00849"/>
    </source>
</evidence>
<dbReference type="OrthoDB" id="9802248at2"/>
<dbReference type="Gene3D" id="3.60.15.10">
    <property type="entry name" value="Ribonuclease Z/Hydroxyacylglutathione hydrolase-like"/>
    <property type="match status" value="1"/>
</dbReference>
<keyword evidence="3" id="KW-0378">Hydrolase</keyword>
<dbReference type="InterPro" id="IPR036866">
    <property type="entry name" value="RibonucZ/Hydroxyglut_hydro"/>
</dbReference>
<keyword evidence="4" id="KW-0862">Zinc</keyword>
<keyword evidence="2" id="KW-0479">Metal-binding</keyword>
<dbReference type="RefSeq" id="WP_085559426.1">
    <property type="nucleotide sequence ID" value="NZ_FOAH01000018.1"/>
</dbReference>
<dbReference type="STRING" id="1073423.SAMN04488700_1248"/>
<evidence type="ECO:0000256" key="2">
    <source>
        <dbReference type="ARBA" id="ARBA00022723"/>
    </source>
</evidence>